<name>A0A9D1CR90_9FIRM</name>
<accession>A0A9D1CR90</accession>
<protein>
    <submittedName>
        <fullName evidence="1">Uncharacterized protein</fullName>
    </submittedName>
</protein>
<dbReference type="Proteomes" id="UP000886887">
    <property type="component" value="Unassembled WGS sequence"/>
</dbReference>
<gene>
    <name evidence="1" type="ORF">IAB73_06890</name>
</gene>
<reference evidence="1" key="1">
    <citation type="submission" date="2020-10" db="EMBL/GenBank/DDBJ databases">
        <authorList>
            <person name="Gilroy R."/>
        </authorList>
    </citation>
    <scope>NUCLEOTIDE SEQUENCE</scope>
    <source>
        <strain evidence="1">ChiSxjej2B14-6234</strain>
    </source>
</reference>
<dbReference type="EMBL" id="DVFJ01000022">
    <property type="protein sequence ID" value="HIQ71913.1"/>
    <property type="molecule type" value="Genomic_DNA"/>
</dbReference>
<organism evidence="1 2">
    <name type="scientific">Candidatus Onthenecus intestinigallinarum</name>
    <dbReference type="NCBI Taxonomy" id="2840875"/>
    <lineage>
        <taxon>Bacteria</taxon>
        <taxon>Bacillati</taxon>
        <taxon>Bacillota</taxon>
        <taxon>Clostridia</taxon>
        <taxon>Eubacteriales</taxon>
        <taxon>Candidatus Onthenecus</taxon>
    </lineage>
</organism>
<dbReference type="AlphaFoldDB" id="A0A9D1CR90"/>
<evidence type="ECO:0000313" key="1">
    <source>
        <dbReference type="EMBL" id="HIQ71913.1"/>
    </source>
</evidence>
<proteinExistence type="predicted"/>
<comment type="caution">
    <text evidence="1">The sequence shown here is derived from an EMBL/GenBank/DDBJ whole genome shotgun (WGS) entry which is preliminary data.</text>
</comment>
<evidence type="ECO:0000313" key="2">
    <source>
        <dbReference type="Proteomes" id="UP000886887"/>
    </source>
</evidence>
<sequence length="62" mass="7183">MDLNRQEKQLVRLFRDCTKEQRILILDAVNEMVLAQKVPPLDDPKATLSGYQDNVLPFKKKA</sequence>
<reference evidence="1" key="2">
    <citation type="journal article" date="2021" name="PeerJ">
        <title>Extensive microbial diversity within the chicken gut microbiome revealed by metagenomics and culture.</title>
        <authorList>
            <person name="Gilroy R."/>
            <person name="Ravi A."/>
            <person name="Getino M."/>
            <person name="Pursley I."/>
            <person name="Horton D.L."/>
            <person name="Alikhan N.F."/>
            <person name="Baker D."/>
            <person name="Gharbi K."/>
            <person name="Hall N."/>
            <person name="Watson M."/>
            <person name="Adriaenssens E.M."/>
            <person name="Foster-Nyarko E."/>
            <person name="Jarju S."/>
            <person name="Secka A."/>
            <person name="Antonio M."/>
            <person name="Oren A."/>
            <person name="Chaudhuri R.R."/>
            <person name="La Ragione R."/>
            <person name="Hildebrand F."/>
            <person name="Pallen M.J."/>
        </authorList>
    </citation>
    <scope>NUCLEOTIDE SEQUENCE</scope>
    <source>
        <strain evidence="1">ChiSxjej2B14-6234</strain>
    </source>
</reference>